<gene>
    <name evidence="7" type="ORF">SAMN02745753_00729</name>
</gene>
<dbReference type="GO" id="GO:0004065">
    <property type="term" value="F:arylsulfatase activity"/>
    <property type="evidence" value="ECO:0007669"/>
    <property type="project" value="TreeGrafter"/>
</dbReference>
<dbReference type="PROSITE" id="PS00149">
    <property type="entry name" value="SULFATASE_2"/>
    <property type="match status" value="1"/>
</dbReference>
<name>A0A1M4VSC4_9GAMM</name>
<dbReference type="AlphaFoldDB" id="A0A1M4VSC4"/>
<keyword evidence="2" id="KW-0479">Metal-binding</keyword>
<evidence type="ECO:0000256" key="4">
    <source>
        <dbReference type="ARBA" id="ARBA00022837"/>
    </source>
</evidence>
<evidence type="ECO:0000259" key="6">
    <source>
        <dbReference type="Pfam" id="PF00884"/>
    </source>
</evidence>
<keyword evidence="3" id="KW-0378">Hydrolase</keyword>
<dbReference type="PANTHER" id="PTHR42693:SF33">
    <property type="entry name" value="ARYLSULFATASE"/>
    <property type="match status" value="1"/>
</dbReference>
<dbReference type="STRING" id="1122206.SAMN02745753_00729"/>
<dbReference type="InterPro" id="IPR050738">
    <property type="entry name" value="Sulfatase"/>
</dbReference>
<evidence type="ECO:0000256" key="1">
    <source>
        <dbReference type="ARBA" id="ARBA00008779"/>
    </source>
</evidence>
<keyword evidence="5" id="KW-0732">Signal</keyword>
<sequence length="617" mass="68045">MIDRLHDKGTSSLLKFKVPHLCLGFVAASLLSASALAQTDSSQNTVNANSGSTRPNILLIMADDLGYSDLSAYGSEINTPNIDELATQGRILTNFHTAAVCSPTRASLMTGVDHHLAGIGNMGEVVGINILQNKPISAPWGKSNTYDFDNIPEGYRGHISEKTATMPELLSDAGYHTYMVGKWHLAYDVKAPDKDHKRWFRINKSALPYARGFEKSYTLVDGGGSHFAPPKVPTPLDLTMYAENDRLFPAKLLPKDFYSTEFYTNKLIDYIDSSRGDGKPFFAYAAYTAPHWPLQAPQADIDAQKGRYDEGYDVIREKRISRMKALGLIKDVNQVAAESIGPKRWNELTEEEKLKEAKNMEIYAAMVSNLDRHIGKLVAHLKDINEYDNTLIVFMSDNGAEGAPAFILPIPGTKVDNSLENMGKPGSVVAYGPRWAEVSAAPFRLFKGFTGAEGATASPFIVKLNGQKEHRPNSNARLQVVDILPTFLDAAGVDIPSTRYKGKEIYPPKGVSFLSALQKSGSFTDVHPKGSVLADELMGASYLVRDNWKLSQQAPLSSTPVFTKDVPFALYDISKDRGETKDLSAQYPDVLADMKEEFREYIRQNNVVEHAASYNGR</sequence>
<dbReference type="InterPro" id="IPR024607">
    <property type="entry name" value="Sulfatase_CS"/>
</dbReference>
<dbReference type="Pfam" id="PF00884">
    <property type="entry name" value="Sulfatase"/>
    <property type="match status" value="1"/>
</dbReference>
<dbReference type="RefSeq" id="WP_072838358.1">
    <property type="nucleotide sequence ID" value="NZ_FQVF01000003.1"/>
</dbReference>
<feature type="signal peptide" evidence="5">
    <location>
        <begin position="1"/>
        <end position="37"/>
    </location>
</feature>
<dbReference type="InterPro" id="IPR017850">
    <property type="entry name" value="Alkaline_phosphatase_core_sf"/>
</dbReference>
<feature type="domain" description="Sulfatase N-terminal" evidence="6">
    <location>
        <begin position="55"/>
        <end position="493"/>
    </location>
</feature>
<evidence type="ECO:0000313" key="8">
    <source>
        <dbReference type="Proteomes" id="UP000184517"/>
    </source>
</evidence>
<dbReference type="GO" id="GO:0046872">
    <property type="term" value="F:metal ion binding"/>
    <property type="evidence" value="ECO:0007669"/>
    <property type="project" value="UniProtKB-KW"/>
</dbReference>
<accession>A0A1M4VSC4</accession>
<evidence type="ECO:0000256" key="5">
    <source>
        <dbReference type="SAM" id="SignalP"/>
    </source>
</evidence>
<dbReference type="CDD" id="cd16025">
    <property type="entry name" value="PAS_like"/>
    <property type="match status" value="1"/>
</dbReference>
<keyword evidence="8" id="KW-1185">Reference proteome</keyword>
<reference evidence="8" key="1">
    <citation type="submission" date="2016-11" db="EMBL/GenBank/DDBJ databases">
        <authorList>
            <person name="Varghese N."/>
            <person name="Submissions S."/>
        </authorList>
    </citation>
    <scope>NUCLEOTIDE SEQUENCE [LARGE SCALE GENOMIC DNA]</scope>
    <source>
        <strain evidence="8">DSM 16579</strain>
    </source>
</reference>
<evidence type="ECO:0000256" key="2">
    <source>
        <dbReference type="ARBA" id="ARBA00022723"/>
    </source>
</evidence>
<dbReference type="InterPro" id="IPR000917">
    <property type="entry name" value="Sulfatase_N"/>
</dbReference>
<evidence type="ECO:0000256" key="3">
    <source>
        <dbReference type="ARBA" id="ARBA00022801"/>
    </source>
</evidence>
<feature type="chain" id="PRO_5012273877" evidence="5">
    <location>
        <begin position="38"/>
        <end position="617"/>
    </location>
</feature>
<protein>
    <submittedName>
        <fullName evidence="7">Arylsulfatase</fullName>
    </submittedName>
</protein>
<comment type="similarity">
    <text evidence="1">Belongs to the sulfatase family.</text>
</comment>
<organism evidence="7 8">
    <name type="scientific">Marinomonas polaris DSM 16579</name>
    <dbReference type="NCBI Taxonomy" id="1122206"/>
    <lineage>
        <taxon>Bacteria</taxon>
        <taxon>Pseudomonadati</taxon>
        <taxon>Pseudomonadota</taxon>
        <taxon>Gammaproteobacteria</taxon>
        <taxon>Oceanospirillales</taxon>
        <taxon>Oceanospirillaceae</taxon>
        <taxon>Marinomonas</taxon>
    </lineage>
</organism>
<evidence type="ECO:0000313" key="7">
    <source>
        <dbReference type="EMBL" id="SHE71757.1"/>
    </source>
</evidence>
<dbReference type="EMBL" id="FQVF01000003">
    <property type="protein sequence ID" value="SHE71757.1"/>
    <property type="molecule type" value="Genomic_DNA"/>
</dbReference>
<proteinExistence type="inferred from homology"/>
<keyword evidence="4" id="KW-0106">Calcium</keyword>
<dbReference type="SUPFAM" id="SSF53649">
    <property type="entry name" value="Alkaline phosphatase-like"/>
    <property type="match status" value="1"/>
</dbReference>
<dbReference type="Gene3D" id="3.40.720.10">
    <property type="entry name" value="Alkaline Phosphatase, subunit A"/>
    <property type="match status" value="1"/>
</dbReference>
<dbReference type="PROSITE" id="PS00523">
    <property type="entry name" value="SULFATASE_1"/>
    <property type="match status" value="1"/>
</dbReference>
<dbReference type="PANTHER" id="PTHR42693">
    <property type="entry name" value="ARYLSULFATASE FAMILY MEMBER"/>
    <property type="match status" value="1"/>
</dbReference>
<dbReference type="OrthoDB" id="9803751at2"/>
<dbReference type="Proteomes" id="UP000184517">
    <property type="component" value="Unassembled WGS sequence"/>
</dbReference>
<dbReference type="Gene3D" id="3.30.1120.10">
    <property type="match status" value="1"/>
</dbReference>